<evidence type="ECO:0000313" key="3">
    <source>
        <dbReference type="Proteomes" id="UP001642720"/>
    </source>
</evidence>
<protein>
    <submittedName>
        <fullName evidence="2">Uncharacterized protein</fullName>
    </submittedName>
</protein>
<evidence type="ECO:0000313" key="2">
    <source>
        <dbReference type="EMBL" id="TFB06713.1"/>
    </source>
</evidence>
<feature type="compositionally biased region" description="Polar residues" evidence="1">
    <location>
        <begin position="102"/>
        <end position="113"/>
    </location>
</feature>
<reference evidence="2 3" key="1">
    <citation type="submission" date="2018-01" db="EMBL/GenBank/DDBJ databases">
        <title>Genome characterization of the sugarcane-associated fungus Trichoderma ghanense CCMA-1212 and their application in lignocelulose bioconversion.</title>
        <authorList>
            <person name="Steindorff A.S."/>
            <person name="Mendes T.D."/>
            <person name="Vilela E.S.D."/>
            <person name="Rodrigues D.S."/>
            <person name="Formighieri E.F."/>
            <person name="Melo I.S."/>
            <person name="Favaro L.C.L."/>
        </authorList>
    </citation>
    <scope>NUCLEOTIDE SEQUENCE [LARGE SCALE GENOMIC DNA]</scope>
    <source>
        <strain evidence="2 3">CCMA-1212</strain>
    </source>
</reference>
<keyword evidence="3" id="KW-1185">Reference proteome</keyword>
<gene>
    <name evidence="2" type="ORF">CCMA1212_000628</name>
</gene>
<dbReference type="GeneID" id="300572539"/>
<comment type="caution">
    <text evidence="2">The sequence shown here is derived from an EMBL/GenBank/DDBJ whole genome shotgun (WGS) entry which is preliminary data.</text>
</comment>
<feature type="compositionally biased region" description="Low complexity" evidence="1">
    <location>
        <begin position="59"/>
        <end position="87"/>
    </location>
</feature>
<proteinExistence type="predicted"/>
<feature type="region of interest" description="Disordered" evidence="1">
    <location>
        <begin position="58"/>
        <end position="113"/>
    </location>
</feature>
<accession>A0ABY2HEJ2</accession>
<evidence type="ECO:0000256" key="1">
    <source>
        <dbReference type="SAM" id="MobiDB-lite"/>
    </source>
</evidence>
<dbReference type="Proteomes" id="UP001642720">
    <property type="component" value="Unassembled WGS sequence"/>
</dbReference>
<organism evidence="2 3">
    <name type="scientific">Trichoderma ghanense</name>
    <dbReference type="NCBI Taxonomy" id="65468"/>
    <lineage>
        <taxon>Eukaryota</taxon>
        <taxon>Fungi</taxon>
        <taxon>Dikarya</taxon>
        <taxon>Ascomycota</taxon>
        <taxon>Pezizomycotina</taxon>
        <taxon>Sordariomycetes</taxon>
        <taxon>Hypocreomycetidae</taxon>
        <taxon>Hypocreales</taxon>
        <taxon>Hypocreaceae</taxon>
        <taxon>Trichoderma</taxon>
    </lineage>
</organism>
<dbReference type="RefSeq" id="XP_073562914.1">
    <property type="nucleotide sequence ID" value="XM_073698089.1"/>
</dbReference>
<sequence length="113" mass="11494">MPAERQVPHRTSAAGWRAVRTVLSSSSCCFGDANPAASPSLSPLLSLPSGCICKAAVQPPSGTATRAPPAAATRPPTEASPAAPSTRVSHRFPPFQVPAQPSADTQTSAIALH</sequence>
<dbReference type="EMBL" id="PPTA01000001">
    <property type="protein sequence ID" value="TFB06713.1"/>
    <property type="molecule type" value="Genomic_DNA"/>
</dbReference>
<name>A0ABY2HEJ2_9HYPO</name>